<dbReference type="GO" id="GO:0140359">
    <property type="term" value="F:ABC-type transporter activity"/>
    <property type="evidence" value="ECO:0007669"/>
    <property type="project" value="InterPro"/>
</dbReference>
<evidence type="ECO:0000313" key="11">
    <source>
        <dbReference type="EMBL" id="QAT44041.1"/>
    </source>
</evidence>
<feature type="domain" description="ABC transmembrane type-2" evidence="10">
    <location>
        <begin position="32"/>
        <end position="250"/>
    </location>
</feature>
<protein>
    <recommendedName>
        <fullName evidence="9">Transport permease protein</fullName>
    </recommendedName>
</protein>
<evidence type="ECO:0000256" key="1">
    <source>
        <dbReference type="ARBA" id="ARBA00004429"/>
    </source>
</evidence>
<evidence type="ECO:0000256" key="8">
    <source>
        <dbReference type="ARBA" id="ARBA00023136"/>
    </source>
</evidence>
<dbReference type="PANTHER" id="PTHR30413:SF8">
    <property type="entry name" value="TRANSPORT PERMEASE PROTEIN"/>
    <property type="match status" value="1"/>
</dbReference>
<evidence type="ECO:0000256" key="6">
    <source>
        <dbReference type="ARBA" id="ARBA00022692"/>
    </source>
</evidence>
<dbReference type="Proteomes" id="UP000287601">
    <property type="component" value="Chromosome"/>
</dbReference>
<organism evidence="11 12">
    <name type="scientific">Aminipila luticellarii</name>
    <dbReference type="NCBI Taxonomy" id="2507160"/>
    <lineage>
        <taxon>Bacteria</taxon>
        <taxon>Bacillati</taxon>
        <taxon>Bacillota</taxon>
        <taxon>Clostridia</taxon>
        <taxon>Peptostreptococcales</taxon>
        <taxon>Anaerovoracaceae</taxon>
        <taxon>Aminipila</taxon>
    </lineage>
</organism>
<feature type="transmembrane region" description="Helical" evidence="9">
    <location>
        <begin position="30"/>
        <end position="51"/>
    </location>
</feature>
<evidence type="ECO:0000313" key="12">
    <source>
        <dbReference type="Proteomes" id="UP000287601"/>
    </source>
</evidence>
<evidence type="ECO:0000256" key="5">
    <source>
        <dbReference type="ARBA" id="ARBA00022519"/>
    </source>
</evidence>
<comment type="subcellular location">
    <subcellularLocation>
        <location evidence="1">Cell inner membrane</location>
        <topology evidence="1">Multi-pass membrane protein</topology>
    </subcellularLocation>
    <subcellularLocation>
        <location evidence="9">Cell membrane</location>
        <topology evidence="9">Multi-pass membrane protein</topology>
    </subcellularLocation>
</comment>
<name>A0A410PYJ9_9FIRM</name>
<feature type="transmembrane region" description="Helical" evidence="9">
    <location>
        <begin position="139"/>
        <end position="160"/>
    </location>
</feature>
<dbReference type="OrthoDB" id="9786910at2"/>
<feature type="transmembrane region" description="Helical" evidence="9">
    <location>
        <begin position="227"/>
        <end position="248"/>
    </location>
</feature>
<sequence>MNLMFQKLKKHQFLFEELVKRDFTKKYKRTVLGMAWSILSPLLNLLIMWMVFNTFFGNNVNHYVIYLFAGQLVFSYFGDATSMGMNSLLGNSAIFTKINIPKYLFLFSQNISSLINFGLTLVIFFIFVAAEGLPFTWKFLLLFYPIVCLVIFNTGLGLILSAMQVFFRDMQYLWGILTQLIMWMSAIFYTIDNYSYTVQCAFLLNPVYLYIRYFRKIVIDSDIPTPQFHLLAAAYALIAFGVGCWMYKKYNHEFLYYV</sequence>
<keyword evidence="3 9" id="KW-0813">Transport</keyword>
<evidence type="ECO:0000256" key="7">
    <source>
        <dbReference type="ARBA" id="ARBA00022989"/>
    </source>
</evidence>
<keyword evidence="5" id="KW-0997">Cell inner membrane</keyword>
<evidence type="ECO:0000256" key="2">
    <source>
        <dbReference type="ARBA" id="ARBA00007783"/>
    </source>
</evidence>
<dbReference type="EMBL" id="CP035281">
    <property type="protein sequence ID" value="QAT44041.1"/>
    <property type="molecule type" value="Genomic_DNA"/>
</dbReference>
<dbReference type="PANTHER" id="PTHR30413">
    <property type="entry name" value="INNER MEMBRANE TRANSPORT PERMEASE"/>
    <property type="match status" value="1"/>
</dbReference>
<dbReference type="PROSITE" id="PS51012">
    <property type="entry name" value="ABC_TM2"/>
    <property type="match status" value="1"/>
</dbReference>
<dbReference type="GO" id="GO:0005886">
    <property type="term" value="C:plasma membrane"/>
    <property type="evidence" value="ECO:0007669"/>
    <property type="project" value="UniProtKB-SubCell"/>
</dbReference>
<dbReference type="KEGG" id="amij:EQM06_01025"/>
<keyword evidence="7 9" id="KW-1133">Transmembrane helix</keyword>
<keyword evidence="6 9" id="KW-0812">Transmembrane</keyword>
<proteinExistence type="inferred from homology"/>
<dbReference type="Pfam" id="PF01061">
    <property type="entry name" value="ABC2_membrane"/>
    <property type="match status" value="1"/>
</dbReference>
<gene>
    <name evidence="11" type="ORF">EQM06_01025</name>
</gene>
<feature type="transmembrane region" description="Helical" evidence="9">
    <location>
        <begin position="63"/>
        <end position="82"/>
    </location>
</feature>
<evidence type="ECO:0000256" key="4">
    <source>
        <dbReference type="ARBA" id="ARBA00022475"/>
    </source>
</evidence>
<feature type="transmembrane region" description="Helical" evidence="9">
    <location>
        <begin position="172"/>
        <end position="190"/>
    </location>
</feature>
<dbReference type="AlphaFoldDB" id="A0A410PYJ9"/>
<feature type="transmembrane region" description="Helical" evidence="9">
    <location>
        <begin position="103"/>
        <end position="127"/>
    </location>
</feature>
<evidence type="ECO:0000259" key="10">
    <source>
        <dbReference type="PROSITE" id="PS51012"/>
    </source>
</evidence>
<keyword evidence="12" id="KW-1185">Reference proteome</keyword>
<evidence type="ECO:0000256" key="3">
    <source>
        <dbReference type="ARBA" id="ARBA00022448"/>
    </source>
</evidence>
<dbReference type="GO" id="GO:0015920">
    <property type="term" value="P:lipopolysaccharide transport"/>
    <property type="evidence" value="ECO:0007669"/>
    <property type="project" value="TreeGrafter"/>
</dbReference>
<dbReference type="InterPro" id="IPR013525">
    <property type="entry name" value="ABC2_TM"/>
</dbReference>
<reference evidence="11 12" key="1">
    <citation type="submission" date="2019-01" db="EMBL/GenBank/DDBJ databases">
        <title>Draft genomes of a novel of Aminipila strains.</title>
        <authorList>
            <person name="Ma S."/>
        </authorList>
    </citation>
    <scope>NUCLEOTIDE SEQUENCE [LARGE SCALE GENOMIC DNA]</scope>
    <source>
        <strain evidence="12">JN-39</strain>
    </source>
</reference>
<accession>A0A410PYJ9</accession>
<keyword evidence="4 9" id="KW-1003">Cell membrane</keyword>
<evidence type="ECO:0000256" key="9">
    <source>
        <dbReference type="RuleBase" id="RU361157"/>
    </source>
</evidence>
<comment type="similarity">
    <text evidence="2 9">Belongs to the ABC-2 integral membrane protein family.</text>
</comment>
<dbReference type="InterPro" id="IPR047817">
    <property type="entry name" value="ABC2_TM_bact-type"/>
</dbReference>
<keyword evidence="8 9" id="KW-0472">Membrane</keyword>